<dbReference type="SUPFAM" id="SSF47095">
    <property type="entry name" value="HMG-box"/>
    <property type="match status" value="3"/>
</dbReference>
<gene>
    <name evidence="7" type="ORF">EIP91_007610</name>
</gene>
<feature type="compositionally biased region" description="Polar residues" evidence="5">
    <location>
        <begin position="337"/>
        <end position="351"/>
    </location>
</feature>
<dbReference type="Pfam" id="PF00505">
    <property type="entry name" value="HMG_box"/>
    <property type="match status" value="1"/>
</dbReference>
<dbReference type="PANTHER" id="PTHR48112:SF32">
    <property type="entry name" value="HIGH MOBILITY GROUP PROTEIN B3"/>
    <property type="match status" value="1"/>
</dbReference>
<keyword evidence="2 4" id="KW-0238">DNA-binding</keyword>
<dbReference type="Proteomes" id="UP000292702">
    <property type="component" value="Unassembled WGS sequence"/>
</dbReference>
<sequence>MLLLPLPRSTLIVSRWPPTCTRTIFCGLPVHRQQGGKTLVEEAFQLKASGVLPLKKPMVPFSRFVRDRLSDPTARESGIANNGTYNKFISSLSSEWARLTDAQRQAYTDAYRVDMAEYRQRLASEGDKYKAKPRRPSNALHRYTKEQASLGVTRGRMAKWKAMSAEEKKPYEDSFEADMKAYRKRLIEWKHGLQEGSIDHTKALTTRGHDVMENASNYNLSLYAARFKQTLDSQEQFFAKNVLPSRPIRPYPRFQHAHGLSSSAASFKWFLHDFMRSKAESRTPSHRLTLTASEVWRNMTEEQKAPYREAYSKDLAEYREAQVRKSAAVDENARLAEQSSQEVSDVTMTSH</sequence>
<comment type="caution">
    <text evidence="7">The sequence shown here is derived from an EMBL/GenBank/DDBJ whole genome shotgun (WGS) entry which is preliminary data.</text>
</comment>
<dbReference type="InterPro" id="IPR050342">
    <property type="entry name" value="HMGB"/>
</dbReference>
<feature type="domain" description="HMG box" evidence="6">
    <location>
        <begin position="133"/>
        <end position="190"/>
    </location>
</feature>
<evidence type="ECO:0000259" key="6">
    <source>
        <dbReference type="PROSITE" id="PS50118"/>
    </source>
</evidence>
<evidence type="ECO:0000256" key="3">
    <source>
        <dbReference type="ARBA" id="ARBA00023242"/>
    </source>
</evidence>
<dbReference type="OrthoDB" id="5550281at2759"/>
<dbReference type="PANTHER" id="PTHR48112">
    <property type="entry name" value="HIGH MOBILITY GROUP PROTEIN DSP1"/>
    <property type="match status" value="1"/>
</dbReference>
<organism evidence="7 8">
    <name type="scientific">Steccherinum ochraceum</name>
    <dbReference type="NCBI Taxonomy" id="92696"/>
    <lineage>
        <taxon>Eukaryota</taxon>
        <taxon>Fungi</taxon>
        <taxon>Dikarya</taxon>
        <taxon>Basidiomycota</taxon>
        <taxon>Agaricomycotina</taxon>
        <taxon>Agaricomycetes</taxon>
        <taxon>Polyporales</taxon>
        <taxon>Steccherinaceae</taxon>
        <taxon>Steccherinum</taxon>
    </lineage>
</organism>
<protein>
    <recommendedName>
        <fullName evidence="6">HMG box domain-containing protein</fullName>
    </recommendedName>
</protein>
<evidence type="ECO:0000313" key="7">
    <source>
        <dbReference type="EMBL" id="TCD62015.1"/>
    </source>
</evidence>
<evidence type="ECO:0000256" key="4">
    <source>
        <dbReference type="PROSITE-ProRule" id="PRU00267"/>
    </source>
</evidence>
<dbReference type="AlphaFoldDB" id="A0A4R0R9S0"/>
<dbReference type="GO" id="GO:0003677">
    <property type="term" value="F:DNA binding"/>
    <property type="evidence" value="ECO:0007669"/>
    <property type="project" value="UniProtKB-UniRule"/>
</dbReference>
<dbReference type="Gene3D" id="1.10.30.10">
    <property type="entry name" value="High mobility group box domain"/>
    <property type="match status" value="3"/>
</dbReference>
<dbReference type="EMBL" id="RWJN01000410">
    <property type="protein sequence ID" value="TCD62015.1"/>
    <property type="molecule type" value="Genomic_DNA"/>
</dbReference>
<evidence type="ECO:0000256" key="2">
    <source>
        <dbReference type="ARBA" id="ARBA00023125"/>
    </source>
</evidence>
<comment type="subcellular location">
    <subcellularLocation>
        <location evidence="1">Nucleus</location>
    </subcellularLocation>
</comment>
<reference evidence="7 8" key="1">
    <citation type="submission" date="2018-11" db="EMBL/GenBank/DDBJ databases">
        <title>Genome assembly of Steccherinum ochraceum LE-BIN_3174, the white-rot fungus of the Steccherinaceae family (The Residual Polyporoid clade, Polyporales, Basidiomycota).</title>
        <authorList>
            <person name="Fedorova T.V."/>
            <person name="Glazunova O.A."/>
            <person name="Landesman E.O."/>
            <person name="Moiseenko K.V."/>
            <person name="Psurtseva N.V."/>
            <person name="Savinova O.S."/>
            <person name="Shakhova N.V."/>
            <person name="Tyazhelova T.V."/>
            <person name="Vasina D.V."/>
        </authorList>
    </citation>
    <scope>NUCLEOTIDE SEQUENCE [LARGE SCALE GENOMIC DNA]</scope>
    <source>
        <strain evidence="7 8">LE-BIN_3174</strain>
    </source>
</reference>
<dbReference type="InterPro" id="IPR009071">
    <property type="entry name" value="HMG_box_dom"/>
</dbReference>
<evidence type="ECO:0000313" key="8">
    <source>
        <dbReference type="Proteomes" id="UP000292702"/>
    </source>
</evidence>
<dbReference type="GO" id="GO:0005634">
    <property type="term" value="C:nucleus"/>
    <property type="evidence" value="ECO:0007669"/>
    <property type="project" value="UniProtKB-SubCell"/>
</dbReference>
<name>A0A4R0R9S0_9APHY</name>
<proteinExistence type="predicted"/>
<feature type="DNA-binding region" description="HMG box" evidence="4">
    <location>
        <begin position="54"/>
        <end position="130"/>
    </location>
</feature>
<accession>A0A4R0R9S0</accession>
<feature type="DNA-binding region" description="HMG box" evidence="4">
    <location>
        <begin position="133"/>
        <end position="190"/>
    </location>
</feature>
<dbReference type="InterPro" id="IPR036910">
    <property type="entry name" value="HMG_box_dom_sf"/>
</dbReference>
<feature type="region of interest" description="Disordered" evidence="5">
    <location>
        <begin position="327"/>
        <end position="351"/>
    </location>
</feature>
<dbReference type="PROSITE" id="PS50118">
    <property type="entry name" value="HMG_BOX_2"/>
    <property type="match status" value="2"/>
</dbReference>
<keyword evidence="8" id="KW-1185">Reference proteome</keyword>
<evidence type="ECO:0000256" key="5">
    <source>
        <dbReference type="SAM" id="MobiDB-lite"/>
    </source>
</evidence>
<evidence type="ECO:0000256" key="1">
    <source>
        <dbReference type="ARBA" id="ARBA00004123"/>
    </source>
</evidence>
<keyword evidence="3 4" id="KW-0539">Nucleus</keyword>
<feature type="domain" description="HMG box" evidence="6">
    <location>
        <begin position="54"/>
        <end position="130"/>
    </location>
</feature>
<dbReference type="SMART" id="SM00398">
    <property type="entry name" value="HMG"/>
    <property type="match status" value="3"/>
</dbReference>